<evidence type="ECO:0000256" key="1">
    <source>
        <dbReference type="ARBA" id="ARBA00004141"/>
    </source>
</evidence>
<gene>
    <name evidence="11" type="ORF">BSTOLATCC_MIC53581</name>
</gene>
<keyword evidence="6 9" id="KW-0472">Membrane</keyword>
<evidence type="ECO:0000256" key="5">
    <source>
        <dbReference type="ARBA" id="ARBA00023065"/>
    </source>
</evidence>
<reference evidence="11" key="1">
    <citation type="submission" date="2021-09" db="EMBL/GenBank/DDBJ databases">
        <authorList>
            <consortium name="AG Swart"/>
            <person name="Singh M."/>
            <person name="Singh A."/>
            <person name="Seah K."/>
            <person name="Emmerich C."/>
        </authorList>
    </citation>
    <scope>NUCLEOTIDE SEQUENCE</scope>
    <source>
        <strain evidence="11">ATCC30299</strain>
    </source>
</reference>
<evidence type="ECO:0000256" key="8">
    <source>
        <dbReference type="SAM" id="Coils"/>
    </source>
</evidence>
<dbReference type="Pfam" id="PF00027">
    <property type="entry name" value="cNMP_binding"/>
    <property type="match status" value="1"/>
</dbReference>
<accession>A0AAU9K3N7</accession>
<evidence type="ECO:0000256" key="6">
    <source>
        <dbReference type="ARBA" id="ARBA00023136"/>
    </source>
</evidence>
<keyword evidence="12" id="KW-1185">Reference proteome</keyword>
<dbReference type="SMART" id="SM00100">
    <property type="entry name" value="cNMP"/>
    <property type="match status" value="1"/>
</dbReference>
<dbReference type="FunFam" id="1.10.287.70:FF:000123">
    <property type="entry name" value="Potassium channel KAT3"/>
    <property type="match status" value="1"/>
</dbReference>
<evidence type="ECO:0000256" key="3">
    <source>
        <dbReference type="ARBA" id="ARBA00022692"/>
    </source>
</evidence>
<dbReference type="InterPro" id="IPR000595">
    <property type="entry name" value="cNMP-bd_dom"/>
</dbReference>
<proteinExistence type="predicted"/>
<dbReference type="AlphaFoldDB" id="A0AAU9K3N7"/>
<dbReference type="InterPro" id="IPR014710">
    <property type="entry name" value="RmlC-like_jellyroll"/>
</dbReference>
<dbReference type="InterPro" id="IPR005821">
    <property type="entry name" value="Ion_trans_dom"/>
</dbReference>
<dbReference type="Proteomes" id="UP001162131">
    <property type="component" value="Unassembled WGS sequence"/>
</dbReference>
<keyword evidence="2" id="KW-0813">Transport</keyword>
<keyword evidence="3 9" id="KW-0812">Transmembrane</keyword>
<keyword evidence="8" id="KW-0175">Coiled coil</keyword>
<dbReference type="Gene3D" id="1.10.287.70">
    <property type="match status" value="1"/>
</dbReference>
<evidence type="ECO:0000313" key="11">
    <source>
        <dbReference type="EMBL" id="CAG9331513.1"/>
    </source>
</evidence>
<dbReference type="PANTHER" id="PTHR47823:SF9">
    <property type="entry name" value="CHROMOSOME UNDETERMINED SCAFFOLD_10, WHOLE GENOME SHOTGUN SEQUENCE"/>
    <property type="match status" value="1"/>
</dbReference>
<feature type="transmembrane region" description="Helical" evidence="9">
    <location>
        <begin position="226"/>
        <end position="244"/>
    </location>
</feature>
<feature type="transmembrane region" description="Helical" evidence="9">
    <location>
        <begin position="140"/>
        <end position="158"/>
    </location>
</feature>
<dbReference type="GO" id="GO:0005249">
    <property type="term" value="F:voltage-gated potassium channel activity"/>
    <property type="evidence" value="ECO:0007669"/>
    <property type="project" value="InterPro"/>
</dbReference>
<feature type="coiled-coil region" evidence="8">
    <location>
        <begin position="548"/>
        <end position="586"/>
    </location>
</feature>
<evidence type="ECO:0000256" key="9">
    <source>
        <dbReference type="SAM" id="Phobius"/>
    </source>
</evidence>
<feature type="domain" description="Cyclic nucleotide-binding" evidence="10">
    <location>
        <begin position="399"/>
        <end position="498"/>
    </location>
</feature>
<comment type="caution">
    <text evidence="11">The sequence shown here is derived from an EMBL/GenBank/DDBJ whole genome shotgun (WGS) entry which is preliminary data.</text>
</comment>
<dbReference type="InterPro" id="IPR018490">
    <property type="entry name" value="cNMP-bd_dom_sf"/>
</dbReference>
<dbReference type="SUPFAM" id="SSF81324">
    <property type="entry name" value="Voltage-gated potassium channels"/>
    <property type="match status" value="1"/>
</dbReference>
<evidence type="ECO:0000313" key="12">
    <source>
        <dbReference type="Proteomes" id="UP001162131"/>
    </source>
</evidence>
<organism evidence="11 12">
    <name type="scientific">Blepharisma stoltei</name>
    <dbReference type="NCBI Taxonomy" id="1481888"/>
    <lineage>
        <taxon>Eukaryota</taxon>
        <taxon>Sar</taxon>
        <taxon>Alveolata</taxon>
        <taxon>Ciliophora</taxon>
        <taxon>Postciliodesmatophora</taxon>
        <taxon>Heterotrichea</taxon>
        <taxon>Heterotrichida</taxon>
        <taxon>Blepharismidae</taxon>
        <taxon>Blepharisma</taxon>
    </lineage>
</organism>
<name>A0AAU9K3N7_9CILI</name>
<feature type="transmembrane region" description="Helical" evidence="9">
    <location>
        <begin position="264"/>
        <end position="282"/>
    </location>
</feature>
<dbReference type="Pfam" id="PF00520">
    <property type="entry name" value="Ion_trans"/>
    <property type="match status" value="1"/>
</dbReference>
<evidence type="ECO:0000256" key="4">
    <source>
        <dbReference type="ARBA" id="ARBA00022989"/>
    </source>
</evidence>
<dbReference type="SUPFAM" id="SSF51206">
    <property type="entry name" value="cAMP-binding domain-like"/>
    <property type="match status" value="1"/>
</dbReference>
<dbReference type="GO" id="GO:0016020">
    <property type="term" value="C:membrane"/>
    <property type="evidence" value="ECO:0007669"/>
    <property type="project" value="UniProtKB-SubCell"/>
</dbReference>
<feature type="transmembrane region" description="Helical" evidence="9">
    <location>
        <begin position="97"/>
        <end position="120"/>
    </location>
</feature>
<evidence type="ECO:0000259" key="10">
    <source>
        <dbReference type="PROSITE" id="PS50042"/>
    </source>
</evidence>
<dbReference type="PROSITE" id="PS50042">
    <property type="entry name" value="CNMP_BINDING_3"/>
    <property type="match status" value="1"/>
</dbReference>
<feature type="transmembrane region" description="Helical" evidence="9">
    <location>
        <begin position="294"/>
        <end position="318"/>
    </location>
</feature>
<feature type="transmembrane region" description="Helical" evidence="9">
    <location>
        <begin position="64"/>
        <end position="85"/>
    </location>
</feature>
<keyword evidence="5" id="KW-0406">Ion transport</keyword>
<evidence type="ECO:0000256" key="7">
    <source>
        <dbReference type="ARBA" id="ARBA00023303"/>
    </source>
</evidence>
<dbReference type="CDD" id="cd00038">
    <property type="entry name" value="CAP_ED"/>
    <property type="match status" value="1"/>
</dbReference>
<dbReference type="PRINTS" id="PR01463">
    <property type="entry name" value="EAGCHANLFMLY"/>
</dbReference>
<protein>
    <recommendedName>
        <fullName evidence="10">Cyclic nucleotide-binding domain-containing protein</fullName>
    </recommendedName>
</protein>
<evidence type="ECO:0000256" key="2">
    <source>
        <dbReference type="ARBA" id="ARBA00022448"/>
    </source>
</evidence>
<dbReference type="InterPro" id="IPR003938">
    <property type="entry name" value="K_chnl_volt-dep_EAG/ELK/ERG"/>
</dbReference>
<keyword evidence="7" id="KW-0407">Ion channel</keyword>
<comment type="subcellular location">
    <subcellularLocation>
        <location evidence="1">Membrane</location>
        <topology evidence="1">Multi-pass membrane protein</topology>
    </subcellularLocation>
</comment>
<dbReference type="EMBL" id="CAJZBQ010000053">
    <property type="protein sequence ID" value="CAG9331513.1"/>
    <property type="molecule type" value="Genomic_DNA"/>
</dbReference>
<sequence length="655" mass="75985">MSIRLKNFLAGPRLKPGMDQSSTLTNQDIEGYFKKKAKLNMSVTQSIREDLPYGIYHPDNCIKIWYGFFIGLLILYTAIVGPYVVSFLDPHEFDGWFIFDVLVNICFIIDIVWTLNTAFYDVDGILVTERKAIFKNYLKGWLILDVVACIPMGLIPVFNGNSHGYQLGYNRFVRILRLNSLPNLFRLSRLLNTFKISNPNSILSRIQSYLNINHSGTRFLSTISRILVWIHAMACFWHLTSRLAHYHYDTWVVRCGYIDSDTSTLYVTSLYWALTTLTTIGYGDISARTNTEKVLAMFWMIAALYFVSFNISSLSSMFSQIDIKKNQMDQKLALVDEFSNETSLNKNIKRKMQKSIRIKTERLAFTVEEKESLMDELPKQLKYEVATNMHNGAYTLFSFFQNRDQRFIYSIIPFLQPLFASVSETVYCEGEPSNDIFFIVRGRINFVFGDENTVFRVLTKGHYFGDIEIFQKTKRVHTVIAAIECNLLVMMKTVIEKLRDSFPSIWFEMEEMAKEKDKKTKHSIAEMKVLMKANKDGNIKKMTAKEFKVMIEKEMDKFEEVRENEEENIEKVQKKLEEKIDGLSKQIRANTEVIHDIEDILNDMIDEEDKENELMRVKSLPTKSVSSLPLISKYSLDVKKVAKNMDIPDISFSGD</sequence>
<keyword evidence="4 9" id="KW-1133">Transmembrane helix</keyword>
<dbReference type="Gene3D" id="2.60.120.10">
    <property type="entry name" value="Jelly Rolls"/>
    <property type="match status" value="1"/>
</dbReference>
<dbReference type="PANTHER" id="PTHR47823">
    <property type="entry name" value="ION_TRANS DOMAIN-CONTAINING PROTEIN"/>
    <property type="match status" value="1"/>
</dbReference>